<feature type="region of interest" description="Disordered" evidence="1">
    <location>
        <begin position="108"/>
        <end position="142"/>
    </location>
</feature>
<dbReference type="EMBL" id="SGIU01000002">
    <property type="protein sequence ID" value="TAI47949.1"/>
    <property type="molecule type" value="Genomic_DNA"/>
</dbReference>
<accession>A0A4Q8QHN1</accession>
<dbReference type="OrthoDB" id="1525222at2"/>
<evidence type="ECO:0000259" key="2">
    <source>
        <dbReference type="Pfam" id="PF14129"/>
    </source>
</evidence>
<dbReference type="AlphaFoldDB" id="A0A4Q8QHN1"/>
<protein>
    <submittedName>
        <fullName evidence="3">DUF4296 domain-containing protein</fullName>
    </submittedName>
</protein>
<evidence type="ECO:0000256" key="1">
    <source>
        <dbReference type="SAM" id="MobiDB-lite"/>
    </source>
</evidence>
<dbReference type="PROSITE" id="PS51257">
    <property type="entry name" value="PROKAR_LIPOPROTEIN"/>
    <property type="match status" value="1"/>
</dbReference>
<name>A0A4Q8QHN1_9FLAO</name>
<dbReference type="Pfam" id="PF14129">
    <property type="entry name" value="DUF4296"/>
    <property type="match status" value="1"/>
</dbReference>
<dbReference type="Proteomes" id="UP000291981">
    <property type="component" value="Unassembled WGS sequence"/>
</dbReference>
<evidence type="ECO:0000313" key="4">
    <source>
        <dbReference type="Proteomes" id="UP000291981"/>
    </source>
</evidence>
<dbReference type="RefSeq" id="WP_130615223.1">
    <property type="nucleotide sequence ID" value="NZ_SGIU01000002.1"/>
</dbReference>
<evidence type="ECO:0000313" key="3">
    <source>
        <dbReference type="EMBL" id="TAI47949.1"/>
    </source>
</evidence>
<keyword evidence="4" id="KW-1185">Reference proteome</keyword>
<organism evidence="3 4">
    <name type="scientific">Flagellimonas allohymeniacidonis</name>
    <dbReference type="NCBI Taxonomy" id="2517819"/>
    <lineage>
        <taxon>Bacteria</taxon>
        <taxon>Pseudomonadati</taxon>
        <taxon>Bacteroidota</taxon>
        <taxon>Flavobacteriia</taxon>
        <taxon>Flavobacteriales</taxon>
        <taxon>Flavobacteriaceae</taxon>
        <taxon>Flagellimonas</taxon>
    </lineage>
</organism>
<comment type="caution">
    <text evidence="3">The sequence shown here is derived from an EMBL/GenBank/DDBJ whole genome shotgun (WGS) entry which is preliminary data.</text>
</comment>
<sequence length="142" mass="16362">MKKVTLLLFAILTISCAEKVIEPPQDLIPKEKMVEILHDLAILNATRTSFGSVLEDNDIEIMDFLFLKYEIDSLQFSNSDRYYASIPLEYQSIYEEVESKIQKQRTSLEEAKKSRNDSIRKVQEAEKDTVNVKKEDPTPSSN</sequence>
<feature type="domain" description="DUF4296" evidence="2">
    <location>
        <begin position="24"/>
        <end position="106"/>
    </location>
</feature>
<reference evidence="3 4" key="1">
    <citation type="submission" date="2019-02" db="EMBL/GenBank/DDBJ databases">
        <title>Draft genome sequence of Muricauda sp. 176CP4-71.</title>
        <authorList>
            <person name="Park J.-S."/>
        </authorList>
    </citation>
    <scope>NUCLEOTIDE SEQUENCE [LARGE SCALE GENOMIC DNA]</scope>
    <source>
        <strain evidence="3 4">176CP4-71</strain>
    </source>
</reference>
<proteinExistence type="predicted"/>
<dbReference type="InterPro" id="IPR025381">
    <property type="entry name" value="DUF4296"/>
</dbReference>
<gene>
    <name evidence="3" type="ORF">EW142_14965</name>
</gene>